<comment type="caution">
    <text evidence="8">Lacks conserved residue(s) required for the propagation of feature annotation.</text>
</comment>
<dbReference type="Gene3D" id="3.40.50.300">
    <property type="entry name" value="P-loop containing nucleotide triphosphate hydrolases"/>
    <property type="match status" value="1"/>
</dbReference>
<comment type="subunit">
    <text evidence="8">Homodimer.</text>
</comment>
<dbReference type="UniPathway" id="UPA00078">
    <property type="reaction ID" value="UER00161"/>
</dbReference>
<feature type="binding site" evidence="8">
    <location>
        <begin position="13"/>
        <end position="18"/>
    </location>
    <ligand>
        <name>ATP</name>
        <dbReference type="ChEBI" id="CHEBI:30616"/>
    </ligand>
</feature>
<dbReference type="RefSeq" id="WP_092389528.1">
    <property type="nucleotide sequence ID" value="NZ_LT629787.1"/>
</dbReference>
<keyword evidence="1 8" id="KW-0963">Cytoplasm</keyword>
<dbReference type="Proteomes" id="UP000243924">
    <property type="component" value="Chromosome I"/>
</dbReference>
<evidence type="ECO:0000313" key="10">
    <source>
        <dbReference type="Proteomes" id="UP000243924"/>
    </source>
</evidence>
<comment type="cofactor">
    <cofactor evidence="8">
        <name>Mg(2+)</name>
        <dbReference type="ChEBI" id="CHEBI:18420"/>
    </cofactor>
</comment>
<dbReference type="OrthoDB" id="9802097at2"/>
<dbReference type="GO" id="GO:0005829">
    <property type="term" value="C:cytosol"/>
    <property type="evidence" value="ECO:0007669"/>
    <property type="project" value="TreeGrafter"/>
</dbReference>
<evidence type="ECO:0000313" key="9">
    <source>
        <dbReference type="EMBL" id="SDT92149.1"/>
    </source>
</evidence>
<proteinExistence type="inferred from homology"/>
<feature type="binding site" evidence="8">
    <location>
        <position position="17"/>
    </location>
    <ligand>
        <name>Mg(2+)</name>
        <dbReference type="ChEBI" id="CHEBI:18420"/>
    </ligand>
</feature>
<dbReference type="GO" id="GO:0009102">
    <property type="term" value="P:biotin biosynthetic process"/>
    <property type="evidence" value="ECO:0007669"/>
    <property type="project" value="UniProtKB-UniRule"/>
</dbReference>
<dbReference type="SUPFAM" id="SSF52540">
    <property type="entry name" value="P-loop containing nucleoside triphosphate hydrolases"/>
    <property type="match status" value="1"/>
</dbReference>
<feature type="active site" evidence="8">
    <location>
        <position position="38"/>
    </location>
</feature>
<dbReference type="STRING" id="1434072.SAMN05216210_0521"/>
<dbReference type="HAMAP" id="MF_00336">
    <property type="entry name" value="BioD"/>
    <property type="match status" value="1"/>
</dbReference>
<evidence type="ECO:0000256" key="2">
    <source>
        <dbReference type="ARBA" id="ARBA00022598"/>
    </source>
</evidence>
<dbReference type="GO" id="GO:0004141">
    <property type="term" value="F:dethiobiotin synthase activity"/>
    <property type="evidence" value="ECO:0007669"/>
    <property type="project" value="UniProtKB-UniRule"/>
</dbReference>
<comment type="function">
    <text evidence="8">Catalyzes a mechanistically unusual reaction, the ATP-dependent insertion of CO2 between the N7 and N8 nitrogen atoms of 7,8-diaminopelargonic acid (DAPA, also called 7,8-diammoniononanoate) to form a ureido ring.</text>
</comment>
<dbReference type="Pfam" id="PF13500">
    <property type="entry name" value="AAA_26"/>
    <property type="match status" value="1"/>
</dbReference>
<keyword evidence="4 8" id="KW-0547">Nucleotide-binding</keyword>
<dbReference type="InterPro" id="IPR027417">
    <property type="entry name" value="P-loop_NTPase"/>
</dbReference>
<dbReference type="NCBIfam" id="TIGR00347">
    <property type="entry name" value="bioD"/>
    <property type="match status" value="1"/>
</dbReference>
<evidence type="ECO:0000256" key="8">
    <source>
        <dbReference type="HAMAP-Rule" id="MF_00336"/>
    </source>
</evidence>
<evidence type="ECO:0000256" key="3">
    <source>
        <dbReference type="ARBA" id="ARBA00022723"/>
    </source>
</evidence>
<feature type="binding site" evidence="8">
    <location>
        <position position="55"/>
    </location>
    <ligand>
        <name>ATP</name>
        <dbReference type="ChEBI" id="CHEBI:30616"/>
    </ligand>
</feature>
<dbReference type="GO" id="GO:0000287">
    <property type="term" value="F:magnesium ion binding"/>
    <property type="evidence" value="ECO:0007669"/>
    <property type="project" value="UniProtKB-UniRule"/>
</dbReference>
<keyword evidence="10" id="KW-1185">Reference proteome</keyword>
<feature type="binding site" evidence="8">
    <location>
        <begin position="117"/>
        <end position="120"/>
    </location>
    <ligand>
        <name>ATP</name>
        <dbReference type="ChEBI" id="CHEBI:30616"/>
    </ligand>
</feature>
<evidence type="ECO:0000256" key="1">
    <source>
        <dbReference type="ARBA" id="ARBA00022490"/>
    </source>
</evidence>
<name>A0A1H2EAW3_9GAMM</name>
<dbReference type="EMBL" id="LT629787">
    <property type="protein sequence ID" value="SDT92149.1"/>
    <property type="molecule type" value="Genomic_DNA"/>
</dbReference>
<keyword evidence="5 8" id="KW-0093">Biotin biosynthesis</keyword>
<gene>
    <name evidence="8" type="primary">bioD</name>
    <name evidence="9" type="ORF">SAMN05216210_0521</name>
</gene>
<feature type="binding site" evidence="8">
    <location>
        <begin position="206"/>
        <end position="208"/>
    </location>
    <ligand>
        <name>ATP</name>
        <dbReference type="ChEBI" id="CHEBI:30616"/>
    </ligand>
</feature>
<evidence type="ECO:0000256" key="4">
    <source>
        <dbReference type="ARBA" id="ARBA00022741"/>
    </source>
</evidence>
<keyword evidence="3 8" id="KW-0479">Metal-binding</keyword>
<evidence type="ECO:0000256" key="5">
    <source>
        <dbReference type="ARBA" id="ARBA00022756"/>
    </source>
</evidence>
<protein>
    <recommendedName>
        <fullName evidence="8">ATP-dependent dethiobiotin synthetase BioD</fullName>
        <ecNumber evidence="8">6.3.3.3</ecNumber>
    </recommendedName>
    <alternativeName>
        <fullName evidence="8">DTB synthetase</fullName>
        <shortName evidence="8">DTBS</shortName>
    </alternativeName>
    <alternativeName>
        <fullName evidence="8">Dethiobiotin synthase</fullName>
    </alternativeName>
</protein>
<dbReference type="PANTHER" id="PTHR43210:SF5">
    <property type="entry name" value="DETHIOBIOTIN SYNTHETASE"/>
    <property type="match status" value="1"/>
</dbReference>
<keyword evidence="2 8" id="KW-0436">Ligase</keyword>
<reference evidence="10" key="1">
    <citation type="submission" date="2016-10" db="EMBL/GenBank/DDBJ databases">
        <authorList>
            <person name="Varghese N."/>
            <person name="Submissions S."/>
        </authorList>
    </citation>
    <scope>NUCLEOTIDE SEQUENCE [LARGE SCALE GENOMIC DNA]</scope>
    <source>
        <strain evidence="10">CECT 8338</strain>
    </source>
</reference>
<keyword evidence="7 8" id="KW-0460">Magnesium</keyword>
<organism evidence="9 10">
    <name type="scientific">Halopseudomonas salegens</name>
    <dbReference type="NCBI Taxonomy" id="1434072"/>
    <lineage>
        <taxon>Bacteria</taxon>
        <taxon>Pseudomonadati</taxon>
        <taxon>Pseudomonadota</taxon>
        <taxon>Gammaproteobacteria</taxon>
        <taxon>Pseudomonadales</taxon>
        <taxon>Pseudomonadaceae</taxon>
        <taxon>Halopseudomonas</taxon>
    </lineage>
</organism>
<evidence type="ECO:0000256" key="6">
    <source>
        <dbReference type="ARBA" id="ARBA00022840"/>
    </source>
</evidence>
<dbReference type="GO" id="GO:0005524">
    <property type="term" value="F:ATP binding"/>
    <property type="evidence" value="ECO:0007669"/>
    <property type="project" value="UniProtKB-UniRule"/>
</dbReference>
<feature type="binding site" evidence="8">
    <location>
        <begin position="177"/>
        <end position="178"/>
    </location>
    <ligand>
        <name>ATP</name>
        <dbReference type="ChEBI" id="CHEBI:30616"/>
    </ligand>
</feature>
<comment type="subcellular location">
    <subcellularLocation>
        <location evidence="8">Cytoplasm</location>
    </subcellularLocation>
</comment>
<dbReference type="InterPro" id="IPR004472">
    <property type="entry name" value="DTB_synth_BioD"/>
</dbReference>
<sequence>MAQVFFVTGTDTEIGKTTIAAGFLHAARQQELTTAAVKPVAAGCERTAEGLRNDDALTLQAECQPALAYDLINPVALEAAIAPHIAAAESGVTLTAAALLAGCQPVLQQQADLTLIEGAGGWLVPLSGSETLADLAIALQLPVILVVGMRLGCINHALLTAKAIRDSGLHLAGWVANQIDPQMSRPQENLATLQQLMSAPCLGVVPSLANASAAAVAGHLKLSDLQSHQTD</sequence>
<comment type="pathway">
    <text evidence="8">Cofactor biosynthesis; biotin biosynthesis; biotin from 7,8-diaminononanoate: step 1/2.</text>
</comment>
<keyword evidence="6 8" id="KW-0067">ATP-binding</keyword>
<dbReference type="AlphaFoldDB" id="A0A1H2EAW3"/>
<dbReference type="GO" id="GO:0042803">
    <property type="term" value="F:protein homodimerization activity"/>
    <property type="evidence" value="ECO:0007669"/>
    <property type="project" value="UniProtKB-ARBA"/>
</dbReference>
<evidence type="ECO:0000256" key="7">
    <source>
        <dbReference type="ARBA" id="ARBA00022842"/>
    </source>
</evidence>
<comment type="catalytic activity">
    <reaction evidence="8">
        <text>(7R,8S)-7,8-diammoniononanoate + CO2 + ATP = (4R,5S)-dethiobiotin + ADP + phosphate + 3 H(+)</text>
        <dbReference type="Rhea" id="RHEA:15805"/>
        <dbReference type="ChEBI" id="CHEBI:15378"/>
        <dbReference type="ChEBI" id="CHEBI:16526"/>
        <dbReference type="ChEBI" id="CHEBI:30616"/>
        <dbReference type="ChEBI" id="CHEBI:43474"/>
        <dbReference type="ChEBI" id="CHEBI:149469"/>
        <dbReference type="ChEBI" id="CHEBI:149473"/>
        <dbReference type="ChEBI" id="CHEBI:456216"/>
        <dbReference type="EC" id="6.3.3.3"/>
    </reaction>
</comment>
<feature type="binding site" evidence="8">
    <location>
        <position position="55"/>
    </location>
    <ligand>
        <name>Mg(2+)</name>
        <dbReference type="ChEBI" id="CHEBI:18420"/>
    </ligand>
</feature>
<dbReference type="FunFam" id="3.40.50.300:FF:000292">
    <property type="entry name" value="ATP-dependent dethiobiotin synthetase BioD"/>
    <property type="match status" value="1"/>
</dbReference>
<feature type="binding site" evidence="8">
    <location>
        <position position="117"/>
    </location>
    <ligand>
        <name>Mg(2+)</name>
        <dbReference type="ChEBI" id="CHEBI:18420"/>
    </ligand>
</feature>
<dbReference type="CDD" id="cd03109">
    <property type="entry name" value="DTBS"/>
    <property type="match status" value="1"/>
</dbReference>
<accession>A0A1H2EAW3</accession>
<comment type="similarity">
    <text evidence="8">Belongs to the dethiobiotin synthetase family.</text>
</comment>
<dbReference type="EC" id="6.3.3.3" evidence="8"/>
<dbReference type="PIRSF" id="PIRSF006755">
    <property type="entry name" value="DTB_synth"/>
    <property type="match status" value="1"/>
</dbReference>
<dbReference type="PANTHER" id="PTHR43210">
    <property type="entry name" value="DETHIOBIOTIN SYNTHETASE"/>
    <property type="match status" value="1"/>
</dbReference>